<dbReference type="AlphaFoldDB" id="A0A9W4KW82"/>
<protein>
    <submittedName>
        <fullName evidence="1">Uncharacterized protein</fullName>
    </submittedName>
</protein>
<evidence type="ECO:0000313" key="2">
    <source>
        <dbReference type="Proteomes" id="UP000789326"/>
    </source>
</evidence>
<comment type="caution">
    <text evidence="1">The sequence shown here is derived from an EMBL/GenBank/DDBJ whole genome shotgun (WGS) entry which is preliminary data.</text>
</comment>
<dbReference type="InterPro" id="IPR058930">
    <property type="entry name" value="YwzD"/>
</dbReference>
<dbReference type="Proteomes" id="UP000789326">
    <property type="component" value="Unassembled WGS sequence"/>
</dbReference>
<dbReference type="EMBL" id="CAKKMG010000011">
    <property type="protein sequence ID" value="CAH0176269.1"/>
    <property type="molecule type" value="Genomic_DNA"/>
</dbReference>
<evidence type="ECO:0000313" key="1">
    <source>
        <dbReference type="EMBL" id="CAH0176269.1"/>
    </source>
</evidence>
<proteinExistence type="predicted"/>
<name>A0A9W4KW82_9BACI</name>
<gene>
    <name evidence="1" type="ORF">SRABI133_01309</name>
</gene>
<dbReference type="Pfam" id="PF26162">
    <property type="entry name" value="YwzD"/>
    <property type="match status" value="1"/>
</dbReference>
<organism evidence="1 2">
    <name type="scientific">Peribacillus simplex</name>
    <dbReference type="NCBI Taxonomy" id="1478"/>
    <lineage>
        <taxon>Bacteria</taxon>
        <taxon>Bacillati</taxon>
        <taxon>Bacillota</taxon>
        <taxon>Bacilli</taxon>
        <taxon>Bacillales</taxon>
        <taxon>Bacillaceae</taxon>
        <taxon>Peribacillus</taxon>
    </lineage>
</organism>
<accession>A0A9W4KW82</accession>
<sequence length="57" mass="6885">MKWWLNYILEWKFRMDFFDILKDTFAKGEFGQDVTVNELVEEIKEKLSGIIKEPDSI</sequence>
<reference evidence="1" key="1">
    <citation type="submission" date="2021-11" db="EMBL/GenBank/DDBJ databases">
        <authorList>
            <person name="Bulgarelli D."/>
        </authorList>
    </citation>
    <scope>NUCLEOTIDE SEQUENCE</scope>
    <source>
        <strain evidence="1">Bi133</strain>
    </source>
</reference>